<dbReference type="PROSITE" id="PS50089">
    <property type="entry name" value="ZF_RING_2"/>
    <property type="match status" value="1"/>
</dbReference>
<organism evidence="6 7">
    <name type="scientific">Alectoria fallacina</name>
    <dbReference type="NCBI Taxonomy" id="1903189"/>
    <lineage>
        <taxon>Eukaryota</taxon>
        <taxon>Fungi</taxon>
        <taxon>Dikarya</taxon>
        <taxon>Ascomycota</taxon>
        <taxon>Pezizomycotina</taxon>
        <taxon>Lecanoromycetes</taxon>
        <taxon>OSLEUM clade</taxon>
        <taxon>Lecanoromycetidae</taxon>
        <taxon>Lecanorales</taxon>
        <taxon>Lecanorineae</taxon>
        <taxon>Parmeliaceae</taxon>
        <taxon>Alectoria</taxon>
    </lineage>
</organism>
<proteinExistence type="predicted"/>
<reference evidence="6" key="1">
    <citation type="submission" date="2021-03" db="EMBL/GenBank/DDBJ databases">
        <authorList>
            <person name="Tagirdzhanova G."/>
        </authorList>
    </citation>
    <scope>NUCLEOTIDE SEQUENCE</scope>
</reference>
<dbReference type="GO" id="GO:0008270">
    <property type="term" value="F:zinc ion binding"/>
    <property type="evidence" value="ECO:0007669"/>
    <property type="project" value="UniProtKB-KW"/>
</dbReference>
<feature type="domain" description="RING-type" evidence="5">
    <location>
        <begin position="22"/>
        <end position="66"/>
    </location>
</feature>
<protein>
    <recommendedName>
        <fullName evidence="5">RING-type domain-containing protein</fullName>
    </recommendedName>
</protein>
<evidence type="ECO:0000256" key="4">
    <source>
        <dbReference type="PROSITE-ProRule" id="PRU00175"/>
    </source>
</evidence>
<dbReference type="EMBL" id="CAJPDR010000054">
    <property type="protein sequence ID" value="CAF9912262.1"/>
    <property type="molecule type" value="Genomic_DNA"/>
</dbReference>
<dbReference type="GO" id="GO:0012505">
    <property type="term" value="C:endomembrane system"/>
    <property type="evidence" value="ECO:0007669"/>
    <property type="project" value="TreeGrafter"/>
</dbReference>
<dbReference type="CDD" id="cd16448">
    <property type="entry name" value="RING-H2"/>
    <property type="match status" value="1"/>
</dbReference>
<name>A0A8H3I281_9LECA</name>
<evidence type="ECO:0000256" key="3">
    <source>
        <dbReference type="ARBA" id="ARBA00022833"/>
    </source>
</evidence>
<keyword evidence="3" id="KW-0862">Zinc</keyword>
<evidence type="ECO:0000313" key="6">
    <source>
        <dbReference type="EMBL" id="CAF9912262.1"/>
    </source>
</evidence>
<dbReference type="InterPro" id="IPR013083">
    <property type="entry name" value="Znf_RING/FYVE/PHD"/>
</dbReference>
<dbReference type="PANTHER" id="PTHR22763">
    <property type="entry name" value="RING ZINC FINGER PROTEIN"/>
    <property type="match status" value="1"/>
</dbReference>
<dbReference type="SMART" id="SM00184">
    <property type="entry name" value="RING"/>
    <property type="match status" value="1"/>
</dbReference>
<dbReference type="Gene3D" id="3.30.40.10">
    <property type="entry name" value="Zinc/RING finger domain, C3HC4 (zinc finger)"/>
    <property type="match status" value="1"/>
</dbReference>
<evidence type="ECO:0000313" key="7">
    <source>
        <dbReference type="Proteomes" id="UP000664203"/>
    </source>
</evidence>
<gene>
    <name evidence="6" type="ORF">ALECFALPRED_008017</name>
</gene>
<dbReference type="OrthoDB" id="1681166at2759"/>
<dbReference type="InterPro" id="IPR050731">
    <property type="entry name" value="HRD1_E3_ubiq-ligases"/>
</dbReference>
<evidence type="ECO:0000256" key="2">
    <source>
        <dbReference type="ARBA" id="ARBA00022771"/>
    </source>
</evidence>
<keyword evidence="7" id="KW-1185">Reference proteome</keyword>
<dbReference type="Pfam" id="PF13639">
    <property type="entry name" value="zf-RING_2"/>
    <property type="match status" value="1"/>
</dbReference>
<dbReference type="GO" id="GO:0043161">
    <property type="term" value="P:proteasome-mediated ubiquitin-dependent protein catabolic process"/>
    <property type="evidence" value="ECO:0007669"/>
    <property type="project" value="TreeGrafter"/>
</dbReference>
<comment type="caution">
    <text evidence="6">The sequence shown here is derived from an EMBL/GenBank/DDBJ whole genome shotgun (WGS) entry which is preliminary data.</text>
</comment>
<keyword evidence="2 4" id="KW-0863">Zinc-finger</keyword>
<sequence>MASAFLAQLLSVPDTDILDSPCIICHDPYSPSDHAVRLPCSHVVGFACISHWLRADTLNNTCPMCRHALFPLPPPSPSPSSLPSIPYGVPAAPVRTADPTSDDGLFGNWDAVAQHLDTALWRNRFATNSRSYRDALLYSHLRAHFLDNRLPPLHAGQGPRLDFEQEEALFWELARRGAFYGSGPEWVWRDQWERERNAGYSWDPVGGRLGFGGWVQEDGWWRALGARASGREERDAVVIGDR</sequence>
<evidence type="ECO:0000256" key="1">
    <source>
        <dbReference type="ARBA" id="ARBA00022723"/>
    </source>
</evidence>
<accession>A0A8H3I281</accession>
<dbReference type="GO" id="GO:0061630">
    <property type="term" value="F:ubiquitin protein ligase activity"/>
    <property type="evidence" value="ECO:0007669"/>
    <property type="project" value="TreeGrafter"/>
</dbReference>
<dbReference type="AlphaFoldDB" id="A0A8H3I281"/>
<evidence type="ECO:0000259" key="5">
    <source>
        <dbReference type="PROSITE" id="PS50089"/>
    </source>
</evidence>
<dbReference type="InterPro" id="IPR001841">
    <property type="entry name" value="Znf_RING"/>
</dbReference>
<keyword evidence="1" id="KW-0479">Metal-binding</keyword>
<dbReference type="Proteomes" id="UP000664203">
    <property type="component" value="Unassembled WGS sequence"/>
</dbReference>
<dbReference type="SUPFAM" id="SSF57850">
    <property type="entry name" value="RING/U-box"/>
    <property type="match status" value="1"/>
</dbReference>